<feature type="binding site" evidence="4">
    <location>
        <position position="262"/>
    </location>
    <ligand>
        <name>a divalent metal cation</name>
        <dbReference type="ChEBI" id="CHEBI:60240"/>
    </ligand>
</feature>
<dbReference type="EMBL" id="BOQL01000015">
    <property type="protein sequence ID" value="GIM65052.1"/>
    <property type="molecule type" value="Genomic_DNA"/>
</dbReference>
<feature type="domain" description="SMP-30/Gluconolactonase/LRE-like region" evidence="6">
    <location>
        <begin position="69"/>
        <end position="319"/>
    </location>
</feature>
<evidence type="ECO:0000313" key="7">
    <source>
        <dbReference type="EMBL" id="GIM65052.1"/>
    </source>
</evidence>
<dbReference type="SUPFAM" id="SSF63829">
    <property type="entry name" value="Calcium-dependent phosphotriesterase"/>
    <property type="match status" value="1"/>
</dbReference>
<keyword evidence="5" id="KW-0732">Signal</keyword>
<accession>A0A919S5C9</accession>
<dbReference type="Gene3D" id="2.120.10.30">
    <property type="entry name" value="TolB, C-terminal domain"/>
    <property type="match status" value="1"/>
</dbReference>
<dbReference type="AlphaFoldDB" id="A0A919S5C9"/>
<dbReference type="InterPro" id="IPR051262">
    <property type="entry name" value="SMP-30/CGR1_Lactonase"/>
</dbReference>
<dbReference type="GO" id="GO:0016787">
    <property type="term" value="F:hydrolase activity"/>
    <property type="evidence" value="ECO:0007669"/>
    <property type="project" value="UniProtKB-KW"/>
</dbReference>
<reference evidence="7" key="1">
    <citation type="submission" date="2021-03" db="EMBL/GenBank/DDBJ databases">
        <title>Whole genome shotgun sequence of Actinoplanes auranticolor NBRC 12245.</title>
        <authorList>
            <person name="Komaki H."/>
            <person name="Tamura T."/>
        </authorList>
    </citation>
    <scope>NUCLEOTIDE SEQUENCE</scope>
    <source>
        <strain evidence="7">NBRC 12245</strain>
    </source>
</reference>
<dbReference type="InterPro" id="IPR011042">
    <property type="entry name" value="6-blade_b-propeller_TolB-like"/>
</dbReference>
<evidence type="ECO:0000256" key="4">
    <source>
        <dbReference type="PIRSR" id="PIRSR605511-2"/>
    </source>
</evidence>
<keyword evidence="2" id="KW-0378">Hydrolase</keyword>
<keyword evidence="4" id="KW-0862">Zinc</keyword>
<comment type="caution">
    <text evidence="7">The sequence shown here is derived from an EMBL/GenBank/DDBJ whole genome shotgun (WGS) entry which is preliminary data.</text>
</comment>
<name>A0A919S5C9_9ACTN</name>
<dbReference type="RefSeq" id="WP_212987522.1">
    <property type="nucleotide sequence ID" value="NZ_BAABEA010000044.1"/>
</dbReference>
<evidence type="ECO:0000256" key="1">
    <source>
        <dbReference type="ARBA" id="ARBA00008853"/>
    </source>
</evidence>
<protein>
    <submittedName>
        <fullName evidence="7">Gluconolactonase</fullName>
    </submittedName>
</protein>
<dbReference type="InterPro" id="IPR005511">
    <property type="entry name" value="SMP-30"/>
</dbReference>
<evidence type="ECO:0000259" key="6">
    <source>
        <dbReference type="Pfam" id="PF08450"/>
    </source>
</evidence>
<dbReference type="GO" id="GO:0046872">
    <property type="term" value="F:metal ion binding"/>
    <property type="evidence" value="ECO:0007669"/>
    <property type="project" value="UniProtKB-KW"/>
</dbReference>
<comment type="cofactor">
    <cofactor evidence="4">
        <name>Zn(2+)</name>
        <dbReference type="ChEBI" id="CHEBI:29105"/>
    </cofactor>
    <text evidence="4">Binds 1 divalent metal cation per subunit.</text>
</comment>
<organism evidence="7 8">
    <name type="scientific">Actinoplanes auranticolor</name>
    <dbReference type="NCBI Taxonomy" id="47988"/>
    <lineage>
        <taxon>Bacteria</taxon>
        <taxon>Bacillati</taxon>
        <taxon>Actinomycetota</taxon>
        <taxon>Actinomycetes</taxon>
        <taxon>Micromonosporales</taxon>
        <taxon>Micromonosporaceae</taxon>
        <taxon>Actinoplanes</taxon>
    </lineage>
</organism>
<feature type="binding site" evidence="4">
    <location>
        <position position="69"/>
    </location>
    <ligand>
        <name>a divalent metal cation</name>
        <dbReference type="ChEBI" id="CHEBI:60240"/>
    </ligand>
</feature>
<evidence type="ECO:0000256" key="5">
    <source>
        <dbReference type="SAM" id="SignalP"/>
    </source>
</evidence>
<dbReference type="Pfam" id="PF08450">
    <property type="entry name" value="SGL"/>
    <property type="match status" value="1"/>
</dbReference>
<evidence type="ECO:0000256" key="3">
    <source>
        <dbReference type="PIRSR" id="PIRSR605511-1"/>
    </source>
</evidence>
<sequence length="338" mass="34693">MKTRSALVAVSTAGLLLVAGTTAATVAHAADLPPGAPPGVCPVDTEHGPPLASPTTTASRLFGARTFLEGPVWVADPGYLLMSDMRAATGPQRVQPSTMLRYTPGPATVETVVAESGSNGLALSPDGTSIVAATHDQRSVSRYQLADLSRQTVAATFQGAAFNSPNDVTVRSDGVVYFTDPDFQRGRRADAMNGRTSVFRVSGSTVTLVDDGLRQPNGIALSPDGGTLYVGAYGENKIYSYPVRADGSTGPRTLFASIAGPDGGTIDCAGNVYWASGTDGLVHVFSPTGVKLGTVASGAGTTNVAFGGTDRQTLFITSGRTGDSGLYSVHLGVPGYPY</sequence>
<feature type="binding site" evidence="4">
    <location>
        <position position="166"/>
    </location>
    <ligand>
        <name>substrate</name>
    </ligand>
</feature>
<dbReference type="PANTHER" id="PTHR47572">
    <property type="entry name" value="LIPOPROTEIN-RELATED"/>
    <property type="match status" value="1"/>
</dbReference>
<dbReference type="PRINTS" id="PR01790">
    <property type="entry name" value="SMP30FAMILY"/>
</dbReference>
<feature type="signal peptide" evidence="5">
    <location>
        <begin position="1"/>
        <end position="29"/>
    </location>
</feature>
<evidence type="ECO:0000256" key="2">
    <source>
        <dbReference type="ARBA" id="ARBA00022801"/>
    </source>
</evidence>
<dbReference type="Proteomes" id="UP000681340">
    <property type="component" value="Unassembled WGS sequence"/>
</dbReference>
<proteinExistence type="inferred from homology"/>
<feature type="chain" id="PRO_5037780033" evidence="5">
    <location>
        <begin position="30"/>
        <end position="338"/>
    </location>
</feature>
<feature type="binding site" evidence="4">
    <location>
        <position position="217"/>
    </location>
    <ligand>
        <name>a divalent metal cation</name>
        <dbReference type="ChEBI" id="CHEBI:60240"/>
    </ligand>
</feature>
<dbReference type="PANTHER" id="PTHR47572:SF4">
    <property type="entry name" value="LACTONASE DRP35"/>
    <property type="match status" value="1"/>
</dbReference>
<dbReference type="InterPro" id="IPR013658">
    <property type="entry name" value="SGL"/>
</dbReference>
<gene>
    <name evidence="7" type="ORF">Aau02nite_14360</name>
</gene>
<keyword evidence="4" id="KW-0479">Metal-binding</keyword>
<keyword evidence="8" id="KW-1185">Reference proteome</keyword>
<evidence type="ECO:0000313" key="8">
    <source>
        <dbReference type="Proteomes" id="UP000681340"/>
    </source>
</evidence>
<feature type="active site" description="Proton donor/acceptor" evidence="3">
    <location>
        <position position="262"/>
    </location>
</feature>
<comment type="similarity">
    <text evidence="1">Belongs to the SMP-30/CGR1 family.</text>
</comment>